<dbReference type="CDD" id="cd02947">
    <property type="entry name" value="TRX_family"/>
    <property type="match status" value="1"/>
</dbReference>
<dbReference type="InterPro" id="IPR017937">
    <property type="entry name" value="Thioredoxin_CS"/>
</dbReference>
<dbReference type="InterPro" id="IPR005746">
    <property type="entry name" value="Thioredoxin"/>
</dbReference>
<evidence type="ECO:0000256" key="1">
    <source>
        <dbReference type="ARBA" id="ARBA00020570"/>
    </source>
</evidence>
<evidence type="ECO:0000256" key="6">
    <source>
        <dbReference type="NCBIfam" id="TIGR01068"/>
    </source>
</evidence>
<keyword evidence="3" id="KW-0249">Electron transport</keyword>
<feature type="active site" description="Nucleophile" evidence="8">
    <location>
        <position position="31"/>
    </location>
</feature>
<sequence length="102" mass="11418">MSQVLHVNSQEFQDIVAHNDLVFVDFFANWCGPCKMLAPSIDKLAQEHPEAKVLKVDVDQEGSLAMQFGVQSIPTLIVFKNGQAVNRQLGFVPYEALENMLK</sequence>
<dbReference type="PROSITE" id="PS51352">
    <property type="entry name" value="THIOREDOXIN_2"/>
    <property type="match status" value="1"/>
</dbReference>
<evidence type="ECO:0000256" key="9">
    <source>
        <dbReference type="PIRSR" id="PIRSR000077-4"/>
    </source>
</evidence>
<dbReference type="PIRSF" id="PIRSF000077">
    <property type="entry name" value="Thioredoxin"/>
    <property type="match status" value="1"/>
</dbReference>
<dbReference type="InterPro" id="IPR036249">
    <property type="entry name" value="Thioredoxin-like_sf"/>
</dbReference>
<keyword evidence="4 9" id="KW-1015">Disulfide bond</keyword>
<dbReference type="Proteomes" id="UP000195305">
    <property type="component" value="Unassembled WGS sequence"/>
</dbReference>
<evidence type="ECO:0000256" key="2">
    <source>
        <dbReference type="ARBA" id="ARBA00022448"/>
    </source>
</evidence>
<dbReference type="EMBL" id="NFLJ01000007">
    <property type="protein sequence ID" value="OUQ35581.1"/>
    <property type="molecule type" value="Genomic_DNA"/>
</dbReference>
<feature type="site" description="Contributes to redox potential value" evidence="8">
    <location>
        <position position="32"/>
    </location>
</feature>
<dbReference type="RefSeq" id="WP_087357396.1">
    <property type="nucleotide sequence ID" value="NZ_AP031415.1"/>
</dbReference>
<dbReference type="PROSITE" id="PS00194">
    <property type="entry name" value="THIOREDOXIN_1"/>
    <property type="match status" value="1"/>
</dbReference>
<dbReference type="InterPro" id="IPR013766">
    <property type="entry name" value="Thioredoxin_domain"/>
</dbReference>
<dbReference type="Pfam" id="PF00085">
    <property type="entry name" value="Thioredoxin"/>
    <property type="match status" value="1"/>
</dbReference>
<dbReference type="FunFam" id="3.40.30.10:FF:000001">
    <property type="entry name" value="Thioredoxin"/>
    <property type="match status" value="1"/>
</dbReference>
<feature type="disulfide bond" description="Redox-active" evidence="9">
    <location>
        <begin position="31"/>
        <end position="34"/>
    </location>
</feature>
<name>A0A1Y4T2Y9_9FIRM</name>
<evidence type="ECO:0000256" key="5">
    <source>
        <dbReference type="ARBA" id="ARBA00023284"/>
    </source>
</evidence>
<keyword evidence="2" id="KW-0813">Transport</keyword>
<comment type="caution">
    <text evidence="11">The sequence shown here is derived from an EMBL/GenBank/DDBJ whole genome shotgun (WGS) entry which is preliminary data.</text>
</comment>
<keyword evidence="5 9" id="KW-0676">Redox-active center</keyword>
<feature type="domain" description="Thioredoxin" evidence="10">
    <location>
        <begin position="1"/>
        <end position="102"/>
    </location>
</feature>
<protein>
    <recommendedName>
        <fullName evidence="1 6">Thioredoxin</fullName>
    </recommendedName>
</protein>
<dbReference type="GO" id="GO:0015035">
    <property type="term" value="F:protein-disulfide reductase activity"/>
    <property type="evidence" value="ECO:0007669"/>
    <property type="project" value="UniProtKB-UniRule"/>
</dbReference>
<evidence type="ECO:0000256" key="4">
    <source>
        <dbReference type="ARBA" id="ARBA00023157"/>
    </source>
</evidence>
<evidence type="ECO:0000256" key="8">
    <source>
        <dbReference type="PIRSR" id="PIRSR000077-1"/>
    </source>
</evidence>
<feature type="active site" description="Nucleophile" evidence="8">
    <location>
        <position position="34"/>
    </location>
</feature>
<feature type="site" description="Deprotonates C-terminal active site Cys" evidence="8">
    <location>
        <position position="25"/>
    </location>
</feature>
<evidence type="ECO:0000313" key="12">
    <source>
        <dbReference type="Proteomes" id="UP000195305"/>
    </source>
</evidence>
<dbReference type="AlphaFoldDB" id="A0A1Y4T2Y9"/>
<evidence type="ECO:0000256" key="7">
    <source>
        <dbReference type="PIRNR" id="PIRNR000077"/>
    </source>
</evidence>
<dbReference type="PANTHER" id="PTHR46115">
    <property type="entry name" value="THIOREDOXIN-LIKE PROTEIN 1"/>
    <property type="match status" value="1"/>
</dbReference>
<dbReference type="OrthoDB" id="9790390at2"/>
<dbReference type="PRINTS" id="PR00421">
    <property type="entry name" value="THIOREDOXIN"/>
</dbReference>
<proteinExistence type="inferred from homology"/>
<reference evidence="11 12" key="1">
    <citation type="journal article" date="2018" name="BMC Genomics">
        <title>Whole genome sequencing and function prediction of 133 gut anaerobes isolated from chicken caecum in pure cultures.</title>
        <authorList>
            <person name="Medvecky M."/>
            <person name="Cejkova D."/>
            <person name="Polansky O."/>
            <person name="Karasova D."/>
            <person name="Kubasova T."/>
            <person name="Cizek A."/>
            <person name="Rychlik I."/>
        </authorList>
    </citation>
    <scope>NUCLEOTIDE SEQUENCE [LARGE SCALE GENOMIC DNA]</scope>
    <source>
        <strain evidence="11 12">An13</strain>
    </source>
</reference>
<gene>
    <name evidence="11" type="ORF">B5E75_03495</name>
</gene>
<evidence type="ECO:0000256" key="3">
    <source>
        <dbReference type="ARBA" id="ARBA00022982"/>
    </source>
</evidence>
<dbReference type="Gene3D" id="3.40.30.10">
    <property type="entry name" value="Glutaredoxin"/>
    <property type="match status" value="1"/>
</dbReference>
<accession>A0A1Y4T2Y9</accession>
<keyword evidence="12" id="KW-1185">Reference proteome</keyword>
<comment type="similarity">
    <text evidence="7">Belongs to the thioredoxin family.</text>
</comment>
<dbReference type="SUPFAM" id="SSF52833">
    <property type="entry name" value="Thioredoxin-like"/>
    <property type="match status" value="1"/>
</dbReference>
<evidence type="ECO:0000313" key="11">
    <source>
        <dbReference type="EMBL" id="OUQ35581.1"/>
    </source>
</evidence>
<evidence type="ECO:0000259" key="10">
    <source>
        <dbReference type="PROSITE" id="PS51352"/>
    </source>
</evidence>
<dbReference type="NCBIfam" id="TIGR01068">
    <property type="entry name" value="thioredoxin"/>
    <property type="match status" value="1"/>
</dbReference>
<feature type="site" description="Contributes to redox potential value" evidence="8">
    <location>
        <position position="33"/>
    </location>
</feature>
<organism evidence="11 12">
    <name type="scientific">Massilimicrobiota timonensis</name>
    <dbReference type="NCBI Taxonomy" id="1776392"/>
    <lineage>
        <taxon>Bacteria</taxon>
        <taxon>Bacillati</taxon>
        <taxon>Bacillota</taxon>
        <taxon>Erysipelotrichia</taxon>
        <taxon>Erysipelotrichales</taxon>
        <taxon>Erysipelotrichaceae</taxon>
        <taxon>Massilimicrobiota</taxon>
    </lineage>
</organism>